<dbReference type="InterPro" id="IPR035965">
    <property type="entry name" value="PAS-like_dom_sf"/>
</dbReference>
<dbReference type="InterPro" id="IPR013656">
    <property type="entry name" value="PAS_4"/>
</dbReference>
<dbReference type="Pfam" id="PF00512">
    <property type="entry name" value="HisKA"/>
    <property type="match status" value="1"/>
</dbReference>
<protein>
    <recommendedName>
        <fullName evidence="2">histidine kinase</fullName>
        <ecNumber evidence="2">2.7.13.3</ecNumber>
    </recommendedName>
</protein>
<comment type="catalytic activity">
    <reaction evidence="1">
        <text>ATP + protein L-histidine = ADP + protein N-phospho-L-histidine.</text>
        <dbReference type="EC" id="2.7.13.3"/>
    </reaction>
</comment>
<dbReference type="SMART" id="SM00448">
    <property type="entry name" value="REC"/>
    <property type="match status" value="1"/>
</dbReference>
<accession>A0A6G8IM82</accession>
<dbReference type="SUPFAM" id="SSF55785">
    <property type="entry name" value="PYP-like sensor domain (PAS domain)"/>
    <property type="match status" value="1"/>
</dbReference>
<dbReference type="EC" id="2.7.13.3" evidence="2"/>
<dbReference type="Gene3D" id="3.30.565.10">
    <property type="entry name" value="Histidine kinase-like ATPase, C-terminal domain"/>
    <property type="match status" value="1"/>
</dbReference>
<evidence type="ECO:0000259" key="7">
    <source>
        <dbReference type="PROSITE" id="PS50110"/>
    </source>
</evidence>
<feature type="domain" description="Response regulatory" evidence="7">
    <location>
        <begin position="641"/>
        <end position="757"/>
    </location>
</feature>
<keyword evidence="5" id="KW-0472">Membrane</keyword>
<feature type="transmembrane region" description="Helical" evidence="5">
    <location>
        <begin position="183"/>
        <end position="204"/>
    </location>
</feature>
<dbReference type="KEGG" id="hcz:G9Q37_18955"/>
<feature type="transmembrane region" description="Helical" evidence="5">
    <location>
        <begin position="94"/>
        <end position="114"/>
    </location>
</feature>
<proteinExistence type="predicted"/>
<evidence type="ECO:0000256" key="2">
    <source>
        <dbReference type="ARBA" id="ARBA00012438"/>
    </source>
</evidence>
<dbReference type="SUPFAM" id="SSF47384">
    <property type="entry name" value="Homodimeric domain of signal transducing histidine kinase"/>
    <property type="match status" value="1"/>
</dbReference>
<dbReference type="Gene3D" id="3.40.50.2300">
    <property type="match status" value="1"/>
</dbReference>
<dbReference type="Gene3D" id="1.10.287.130">
    <property type="match status" value="1"/>
</dbReference>
<feature type="transmembrane region" description="Helical" evidence="5">
    <location>
        <begin position="6"/>
        <end position="25"/>
    </location>
</feature>
<dbReference type="InterPro" id="IPR005467">
    <property type="entry name" value="His_kinase_dom"/>
</dbReference>
<dbReference type="InterPro" id="IPR004358">
    <property type="entry name" value="Sig_transdc_His_kin-like_C"/>
</dbReference>
<dbReference type="InterPro" id="IPR003661">
    <property type="entry name" value="HisK_dim/P_dom"/>
</dbReference>
<evidence type="ECO:0000256" key="1">
    <source>
        <dbReference type="ARBA" id="ARBA00000085"/>
    </source>
</evidence>
<keyword evidence="5" id="KW-1133">Transmembrane helix</keyword>
<dbReference type="PANTHER" id="PTHR43065:SF42">
    <property type="entry name" value="TWO-COMPONENT SENSOR PPRA"/>
    <property type="match status" value="1"/>
</dbReference>
<dbReference type="InterPro" id="IPR036890">
    <property type="entry name" value="HATPase_C_sf"/>
</dbReference>
<gene>
    <name evidence="9" type="ORF">G9Q37_18955</name>
</gene>
<dbReference type="CDD" id="cd00082">
    <property type="entry name" value="HisKA"/>
    <property type="match status" value="1"/>
</dbReference>
<dbReference type="SMART" id="SM00388">
    <property type="entry name" value="HisKA"/>
    <property type="match status" value="1"/>
</dbReference>
<dbReference type="SMART" id="SM00387">
    <property type="entry name" value="HATPase_c"/>
    <property type="match status" value="1"/>
</dbReference>
<dbReference type="PROSITE" id="PS50110">
    <property type="entry name" value="RESPONSE_REGULATORY"/>
    <property type="match status" value="1"/>
</dbReference>
<keyword evidence="10" id="KW-1185">Reference proteome</keyword>
<dbReference type="SUPFAM" id="SSF52172">
    <property type="entry name" value="CheY-like"/>
    <property type="match status" value="1"/>
</dbReference>
<evidence type="ECO:0000256" key="5">
    <source>
        <dbReference type="SAM" id="Phobius"/>
    </source>
</evidence>
<dbReference type="RefSeq" id="WP_166229727.1">
    <property type="nucleotide sequence ID" value="NZ_CP049989.1"/>
</dbReference>
<dbReference type="PROSITE" id="PS50112">
    <property type="entry name" value="PAS"/>
    <property type="match status" value="1"/>
</dbReference>
<reference evidence="9 10" key="1">
    <citation type="submission" date="2020-03" db="EMBL/GenBank/DDBJ databases">
        <title>Hydrogenophaga sp. nov. isolated from cyanobacterial mat.</title>
        <authorList>
            <person name="Thorat V."/>
            <person name="Kirdat K."/>
            <person name="Tiwarekar B."/>
            <person name="Costa E.D."/>
            <person name="Yadav A."/>
        </authorList>
    </citation>
    <scope>NUCLEOTIDE SEQUENCE [LARGE SCALE GENOMIC DNA]</scope>
    <source>
        <strain evidence="9 10">BA0156</strain>
    </source>
</reference>
<keyword evidence="5" id="KW-0812">Transmembrane</keyword>
<dbReference type="InterPro" id="IPR001789">
    <property type="entry name" value="Sig_transdc_resp-reg_receiver"/>
</dbReference>
<dbReference type="Pfam" id="PF08448">
    <property type="entry name" value="PAS_4"/>
    <property type="match status" value="1"/>
</dbReference>
<feature type="transmembrane region" description="Helical" evidence="5">
    <location>
        <begin position="37"/>
        <end position="55"/>
    </location>
</feature>
<dbReference type="Proteomes" id="UP000503162">
    <property type="component" value="Chromosome"/>
</dbReference>
<dbReference type="CDD" id="cd00156">
    <property type="entry name" value="REC"/>
    <property type="match status" value="1"/>
</dbReference>
<feature type="domain" description="PAS" evidence="8">
    <location>
        <begin position="225"/>
        <end position="263"/>
    </location>
</feature>
<dbReference type="Gene3D" id="3.30.450.20">
    <property type="entry name" value="PAS domain"/>
    <property type="match status" value="1"/>
</dbReference>
<dbReference type="GO" id="GO:0000155">
    <property type="term" value="F:phosphorelay sensor kinase activity"/>
    <property type="evidence" value="ECO:0007669"/>
    <property type="project" value="InterPro"/>
</dbReference>
<evidence type="ECO:0000256" key="4">
    <source>
        <dbReference type="PROSITE-ProRule" id="PRU00169"/>
    </source>
</evidence>
<dbReference type="PROSITE" id="PS50109">
    <property type="entry name" value="HIS_KIN"/>
    <property type="match status" value="1"/>
</dbReference>
<dbReference type="PRINTS" id="PR00344">
    <property type="entry name" value="BCTRLSENSOR"/>
</dbReference>
<evidence type="ECO:0000313" key="10">
    <source>
        <dbReference type="Proteomes" id="UP000503162"/>
    </source>
</evidence>
<evidence type="ECO:0000313" key="9">
    <source>
        <dbReference type="EMBL" id="QIM54090.1"/>
    </source>
</evidence>
<evidence type="ECO:0000259" key="6">
    <source>
        <dbReference type="PROSITE" id="PS50109"/>
    </source>
</evidence>
<name>A0A6G8IM82_9BURK</name>
<dbReference type="PANTHER" id="PTHR43065">
    <property type="entry name" value="SENSOR HISTIDINE KINASE"/>
    <property type="match status" value="1"/>
</dbReference>
<dbReference type="InterPro" id="IPR011006">
    <property type="entry name" value="CheY-like_superfamily"/>
</dbReference>
<organism evidence="9 10">
    <name type="scientific">Hydrogenophaga crocea</name>
    <dbReference type="NCBI Taxonomy" id="2716225"/>
    <lineage>
        <taxon>Bacteria</taxon>
        <taxon>Pseudomonadati</taxon>
        <taxon>Pseudomonadota</taxon>
        <taxon>Betaproteobacteria</taxon>
        <taxon>Burkholderiales</taxon>
        <taxon>Comamonadaceae</taxon>
        <taxon>Hydrogenophaga</taxon>
    </lineage>
</organism>
<dbReference type="Pfam" id="PF02518">
    <property type="entry name" value="HATPase_c"/>
    <property type="match status" value="1"/>
</dbReference>
<feature type="transmembrane region" description="Helical" evidence="5">
    <location>
        <begin position="61"/>
        <end position="82"/>
    </location>
</feature>
<dbReference type="InterPro" id="IPR036097">
    <property type="entry name" value="HisK_dim/P_sf"/>
</dbReference>
<evidence type="ECO:0000259" key="8">
    <source>
        <dbReference type="PROSITE" id="PS50112"/>
    </source>
</evidence>
<feature type="modified residue" description="4-aspartylphosphate" evidence="4">
    <location>
        <position position="692"/>
    </location>
</feature>
<dbReference type="AlphaFoldDB" id="A0A6G8IM82"/>
<sequence>MWYDLQTLLALWIGVDIVVALAFLLQHRRVRHMAGSGWWSLACGVHLLALLSVAVRPWLPTWVALPLTNLLFTSAFTLLWTGLRAHLGLPTRRLLQTMALVIAAEAPLYVYFIVGFDSLGARHLLWAATNLTLVGLIMRDVRRHAPRPLPMEWRAVRWALRAQASLMVASLVLAQALKLQPQQVVGLMLFCFFFVFLFNSLAYYGLVTLRLRDDADTARAEQRQREADLRRLVDNLDAGVMVFHPDQTLWRVNTAARRLLGWSVTGGSSLLPEPVRVDWKLLGEDGQPLRRHDMPFERVLVTGQPVRDVIVGLPGEAGQPPRWALCSGYPESDAHGGLRSVVLTFIDITAMKAAQSEQKALQARLAQSQKMQALGTLAGGVAHDFNNILAAILGNADIAREDLPPAARAHESLAEIGTAARRGRELVRQILAFSRQQPLARERLQLAAMVSESCALLRAALPPRVQLVQSLADPVPDIEGDATQLQQVLVNLGTNALHAMQTRSGRVSFVLDTVAADAPELPPELAQACRAVDQPALRLRVIDEGCGMDETVLRRVFEPFFTTKPVGQGTGLGLPVVMGIVEAHGGHIALRSSVDAGTTVTLLFPPVAPALAAPAPKPVTMTRVENPAPPRPLADDGQAPHVLYLDDDDTLVFLVRRLLERRGYRVTAVGLQEEALALVRERPGHFALLLTDYNMPGLSGLDVARQALEADPTLPVAVASGYITDELQAQAKAAGVREVVFKTDAVDQFCEIVARLIKPAAA</sequence>
<dbReference type="InterPro" id="IPR003594">
    <property type="entry name" value="HATPase_dom"/>
</dbReference>
<dbReference type="SUPFAM" id="SSF55874">
    <property type="entry name" value="ATPase domain of HSP90 chaperone/DNA topoisomerase II/histidine kinase"/>
    <property type="match status" value="1"/>
</dbReference>
<dbReference type="EMBL" id="CP049989">
    <property type="protein sequence ID" value="QIM54090.1"/>
    <property type="molecule type" value="Genomic_DNA"/>
</dbReference>
<feature type="domain" description="Histidine kinase" evidence="6">
    <location>
        <begin position="380"/>
        <end position="608"/>
    </location>
</feature>
<keyword evidence="3 4" id="KW-0597">Phosphoprotein</keyword>
<dbReference type="Pfam" id="PF00072">
    <property type="entry name" value="Response_reg"/>
    <property type="match status" value="1"/>
</dbReference>
<dbReference type="InterPro" id="IPR000014">
    <property type="entry name" value="PAS"/>
</dbReference>
<evidence type="ECO:0000256" key="3">
    <source>
        <dbReference type="ARBA" id="ARBA00022553"/>
    </source>
</evidence>